<protein>
    <submittedName>
        <fullName evidence="2">Dihydrolipoamide acetyltransferase component of pyruvate dehydrogenase complex</fullName>
        <ecNumber evidence="2">2.3.1.12</ecNumber>
    </submittedName>
</protein>
<dbReference type="EMBL" id="UOEC01000046">
    <property type="protein sequence ID" value="VAV88504.1"/>
    <property type="molecule type" value="Genomic_DNA"/>
</dbReference>
<dbReference type="FunFam" id="3.30.559.10:FF:000003">
    <property type="entry name" value="Acetyltransferase component of pyruvate dehydrogenase complex"/>
    <property type="match status" value="1"/>
</dbReference>
<accession>A0A3B0R4V4</accession>
<dbReference type="PANTHER" id="PTHR23151:SF90">
    <property type="entry name" value="DIHYDROLIPOYLLYSINE-RESIDUE ACETYLTRANSFERASE COMPONENT OF PYRUVATE DEHYDROGENASE COMPLEX, MITOCHONDRIAL-RELATED"/>
    <property type="match status" value="1"/>
</dbReference>
<dbReference type="Gene3D" id="3.30.559.10">
    <property type="entry name" value="Chloramphenicol acetyltransferase-like domain"/>
    <property type="match status" value="1"/>
</dbReference>
<dbReference type="EC" id="2.3.1.12" evidence="2"/>
<dbReference type="GO" id="GO:0004742">
    <property type="term" value="F:dihydrolipoyllysine-residue acetyltransferase activity"/>
    <property type="evidence" value="ECO:0007669"/>
    <property type="project" value="UniProtKB-EC"/>
</dbReference>
<organism evidence="2">
    <name type="scientific">hydrothermal vent metagenome</name>
    <dbReference type="NCBI Taxonomy" id="652676"/>
    <lineage>
        <taxon>unclassified sequences</taxon>
        <taxon>metagenomes</taxon>
        <taxon>ecological metagenomes</taxon>
    </lineage>
</organism>
<dbReference type="GO" id="GO:0006086">
    <property type="term" value="P:pyruvate decarboxylation to acetyl-CoA"/>
    <property type="evidence" value="ECO:0007669"/>
    <property type="project" value="InterPro"/>
</dbReference>
<gene>
    <name evidence="2" type="ORF">MNBD_ALPHA08-2044</name>
</gene>
<dbReference type="PANTHER" id="PTHR23151">
    <property type="entry name" value="DIHYDROLIPOAMIDE ACETYL/SUCCINYL-TRANSFERASE-RELATED"/>
    <property type="match status" value="1"/>
</dbReference>
<evidence type="ECO:0000259" key="1">
    <source>
        <dbReference type="Pfam" id="PF00198"/>
    </source>
</evidence>
<keyword evidence="2" id="KW-0012">Acyltransferase</keyword>
<feature type="domain" description="2-oxoacid dehydrogenase acyltransferase catalytic" evidence="1">
    <location>
        <begin position="19"/>
        <end position="249"/>
    </location>
</feature>
<keyword evidence="2" id="KW-0808">Transferase</keyword>
<proteinExistence type="predicted"/>
<dbReference type="Pfam" id="PF00198">
    <property type="entry name" value="2-oxoacid_dh"/>
    <property type="match status" value="1"/>
</dbReference>
<dbReference type="InterPro" id="IPR045257">
    <property type="entry name" value="E2/Pdx1"/>
</dbReference>
<reference evidence="2" key="1">
    <citation type="submission" date="2018-06" db="EMBL/GenBank/DDBJ databases">
        <authorList>
            <person name="Zhirakovskaya E."/>
        </authorList>
    </citation>
    <scope>NUCLEOTIDE SEQUENCE</scope>
</reference>
<dbReference type="AlphaFoldDB" id="A0A3B0R4V4"/>
<sequence length="250" mass="26797">MSPAMSDDTIMAMYEPGSYDLVPHDSMRRIIAERLTQSKQTVPHFYLSLDCELDALLTARAKLNASAPKNDDGKPAWKISVNDFIIKAMAMALQKVPDANASWSQAGMLMHKSSDVGVAVSIEGGLITPVVRDAHIKGLAQISMDMKDLASRARNRKLMPQEYQGGSTAVSNLGMFGIKNFAAVINPPQATILAVGGGEKRPVVVGDSVQIKTIMSVTLSTDHRAVDGALGALLLGAFKECIEEPAMMLV</sequence>
<dbReference type="InterPro" id="IPR001078">
    <property type="entry name" value="2-oxoacid_DH_actylTfrase"/>
</dbReference>
<name>A0A3B0R4V4_9ZZZZ</name>
<dbReference type="SUPFAM" id="SSF52777">
    <property type="entry name" value="CoA-dependent acyltransferases"/>
    <property type="match status" value="1"/>
</dbReference>
<dbReference type="InterPro" id="IPR023213">
    <property type="entry name" value="CAT-like_dom_sf"/>
</dbReference>
<dbReference type="GO" id="GO:0045254">
    <property type="term" value="C:pyruvate dehydrogenase complex"/>
    <property type="evidence" value="ECO:0007669"/>
    <property type="project" value="InterPro"/>
</dbReference>
<evidence type="ECO:0000313" key="2">
    <source>
        <dbReference type="EMBL" id="VAV88504.1"/>
    </source>
</evidence>
<keyword evidence="2" id="KW-0670">Pyruvate</keyword>